<comment type="caution">
    <text evidence="1">The sequence shown here is derived from an EMBL/GenBank/DDBJ whole genome shotgun (WGS) entry which is preliminary data.</text>
</comment>
<gene>
    <name evidence="1" type="ORF">CDAR_619551</name>
</gene>
<protein>
    <submittedName>
        <fullName evidence="1">Uncharacterized protein</fullName>
    </submittedName>
</protein>
<proteinExistence type="predicted"/>
<sequence length="95" mass="11470">MVIYCLKTTRLPQYCGLFLPEPLQDNPNSDTVYKKEGTDLVPHYQRSRERRLKPINQLSCERRRIRVRPNLITKYKIIRHLQISTINEKSRRFLD</sequence>
<keyword evidence="2" id="KW-1185">Reference proteome</keyword>
<evidence type="ECO:0000313" key="2">
    <source>
        <dbReference type="Proteomes" id="UP001054837"/>
    </source>
</evidence>
<reference evidence="1 2" key="1">
    <citation type="submission" date="2021-06" db="EMBL/GenBank/DDBJ databases">
        <title>Caerostris darwini draft genome.</title>
        <authorList>
            <person name="Kono N."/>
            <person name="Arakawa K."/>
        </authorList>
    </citation>
    <scope>NUCLEOTIDE SEQUENCE [LARGE SCALE GENOMIC DNA]</scope>
</reference>
<accession>A0AAV4QVK5</accession>
<dbReference type="Proteomes" id="UP001054837">
    <property type="component" value="Unassembled WGS sequence"/>
</dbReference>
<name>A0AAV4QVK5_9ARAC</name>
<evidence type="ECO:0000313" key="1">
    <source>
        <dbReference type="EMBL" id="GIY12152.1"/>
    </source>
</evidence>
<organism evidence="1 2">
    <name type="scientific">Caerostris darwini</name>
    <dbReference type="NCBI Taxonomy" id="1538125"/>
    <lineage>
        <taxon>Eukaryota</taxon>
        <taxon>Metazoa</taxon>
        <taxon>Ecdysozoa</taxon>
        <taxon>Arthropoda</taxon>
        <taxon>Chelicerata</taxon>
        <taxon>Arachnida</taxon>
        <taxon>Araneae</taxon>
        <taxon>Araneomorphae</taxon>
        <taxon>Entelegynae</taxon>
        <taxon>Araneoidea</taxon>
        <taxon>Araneidae</taxon>
        <taxon>Caerostris</taxon>
    </lineage>
</organism>
<dbReference type="AlphaFoldDB" id="A0AAV4QVK5"/>
<dbReference type="EMBL" id="BPLQ01004992">
    <property type="protein sequence ID" value="GIY12152.1"/>
    <property type="molecule type" value="Genomic_DNA"/>
</dbReference>